<organism evidence="1 2">
    <name type="scientific">Eucalyptus grandis</name>
    <name type="common">Flooded gum</name>
    <dbReference type="NCBI Taxonomy" id="71139"/>
    <lineage>
        <taxon>Eukaryota</taxon>
        <taxon>Viridiplantae</taxon>
        <taxon>Streptophyta</taxon>
        <taxon>Embryophyta</taxon>
        <taxon>Tracheophyta</taxon>
        <taxon>Spermatophyta</taxon>
        <taxon>Magnoliopsida</taxon>
        <taxon>eudicotyledons</taxon>
        <taxon>Gunneridae</taxon>
        <taxon>Pentapetalae</taxon>
        <taxon>rosids</taxon>
        <taxon>malvids</taxon>
        <taxon>Myrtales</taxon>
        <taxon>Myrtaceae</taxon>
        <taxon>Myrtoideae</taxon>
        <taxon>Eucalypteae</taxon>
        <taxon>Eucalyptus</taxon>
    </lineage>
</organism>
<name>A0ACC3JW10_EUCGR</name>
<evidence type="ECO:0000313" key="1">
    <source>
        <dbReference type="EMBL" id="KAK3417962.1"/>
    </source>
</evidence>
<sequence>MENLKAAAADVGTDGMHCAFHPYHAGGGGGGGICAFCLQEKLGELVSSSQSFPSHRDSSPSPSPSFRSNDVGPSALPFASSSMPRQAHGAHHAKHSKVASFLAKKKKKEAVAEEGKEEEAPSAVFQRSRSIAFSAATPQSCHFYDGGHVYSPRKRGGFWSFISLSSSSRPHNARDRDSGHSLSRTGQVVVEEDNVAVVAANSGVSASSYENNNKVSRSRSVGCGSRSFSGDFFERISTGFIGDCTALRRVESHREGKPPRASTSTATSEAHHHHHPHYPHQCMKERVRCGGIFGGFAIANAANSSSSISSSSASSSSYWVPSSSNSAEDNVNHIGASSKPAVYPHHHGRSRSWGWALASPMRAFGRPSSSGKRNAGAAVKPASGMNGASILGLVWHVQQLYTEHS</sequence>
<comment type="caution">
    <text evidence="1">The sequence shown here is derived from an EMBL/GenBank/DDBJ whole genome shotgun (WGS) entry which is preliminary data.</text>
</comment>
<dbReference type="EMBL" id="CM064442">
    <property type="protein sequence ID" value="KAK3417962.1"/>
    <property type="molecule type" value="Genomic_DNA"/>
</dbReference>
<gene>
    <name evidence="1" type="ORF">EUGRSUZ_H03942</name>
</gene>
<reference evidence="1 2" key="1">
    <citation type="journal article" date="2014" name="Nature">
        <title>The genome of Eucalyptus grandis.</title>
        <authorList>
            <person name="Myburg A.A."/>
            <person name="Grattapaglia D."/>
            <person name="Tuskan G.A."/>
            <person name="Hellsten U."/>
            <person name="Hayes R.D."/>
            <person name="Grimwood J."/>
            <person name="Jenkins J."/>
            <person name="Lindquist E."/>
            <person name="Tice H."/>
            <person name="Bauer D."/>
            <person name="Goodstein D.M."/>
            <person name="Dubchak I."/>
            <person name="Poliakov A."/>
            <person name="Mizrachi E."/>
            <person name="Kullan A.R."/>
            <person name="Hussey S.G."/>
            <person name="Pinard D."/>
            <person name="van der Merwe K."/>
            <person name="Singh P."/>
            <person name="van Jaarsveld I."/>
            <person name="Silva-Junior O.B."/>
            <person name="Togawa R.C."/>
            <person name="Pappas M.R."/>
            <person name="Faria D.A."/>
            <person name="Sansaloni C.P."/>
            <person name="Petroli C.D."/>
            <person name="Yang X."/>
            <person name="Ranjan P."/>
            <person name="Tschaplinski T.J."/>
            <person name="Ye C.Y."/>
            <person name="Li T."/>
            <person name="Sterck L."/>
            <person name="Vanneste K."/>
            <person name="Murat F."/>
            <person name="Soler M."/>
            <person name="Clemente H.S."/>
            <person name="Saidi N."/>
            <person name="Cassan-Wang H."/>
            <person name="Dunand C."/>
            <person name="Hefer C.A."/>
            <person name="Bornberg-Bauer E."/>
            <person name="Kersting A.R."/>
            <person name="Vining K."/>
            <person name="Amarasinghe V."/>
            <person name="Ranik M."/>
            <person name="Naithani S."/>
            <person name="Elser J."/>
            <person name="Boyd A.E."/>
            <person name="Liston A."/>
            <person name="Spatafora J.W."/>
            <person name="Dharmwardhana P."/>
            <person name="Raja R."/>
            <person name="Sullivan C."/>
            <person name="Romanel E."/>
            <person name="Alves-Ferreira M."/>
            <person name="Kulheim C."/>
            <person name="Foley W."/>
            <person name="Carocha V."/>
            <person name="Paiva J."/>
            <person name="Kudrna D."/>
            <person name="Brommonschenkel S.H."/>
            <person name="Pasquali G."/>
            <person name="Byrne M."/>
            <person name="Rigault P."/>
            <person name="Tibbits J."/>
            <person name="Spokevicius A."/>
            <person name="Jones R.C."/>
            <person name="Steane D.A."/>
            <person name="Vaillancourt R.E."/>
            <person name="Potts B.M."/>
            <person name="Joubert F."/>
            <person name="Barry K."/>
            <person name="Pappas G.J."/>
            <person name="Strauss S.H."/>
            <person name="Jaiswal P."/>
            <person name="Grima-Pettenati J."/>
            <person name="Salse J."/>
            <person name="Van de Peer Y."/>
            <person name="Rokhsar D.S."/>
            <person name="Schmutz J."/>
        </authorList>
    </citation>
    <scope>NUCLEOTIDE SEQUENCE [LARGE SCALE GENOMIC DNA]</scope>
    <source>
        <strain evidence="2">cv. BRASUZ1</strain>
        <tissue evidence="1">Leaf extractions</tissue>
    </source>
</reference>
<accession>A0ACC3JW10</accession>
<dbReference type="Proteomes" id="UP000030711">
    <property type="component" value="Chromosome 8"/>
</dbReference>
<evidence type="ECO:0000313" key="2">
    <source>
        <dbReference type="Proteomes" id="UP000030711"/>
    </source>
</evidence>
<proteinExistence type="predicted"/>
<keyword evidence="2" id="KW-1185">Reference proteome</keyword>
<protein>
    <submittedName>
        <fullName evidence="1">Uncharacterized protein</fullName>
    </submittedName>
</protein>